<sequence length="210" mass="24655">MENNHGQMPERQKQPHEYYDRLPDAGMPDAGMPDADRIQEYRKAPEPAYRKAPEPEYRKAPEPEYRKAPEPEYNRTSEYDRTSEYSRKSEYSGMSDFSTPTKDHVSQTNIRSQEYRRTLQERAEADRIPMVGEEPMSVVEWLTVYILLAIPVVNMIMVIGWLFGWGKKSRTNFIRASLLLSVIMTVIVILFYFRFAALMQNFLQQYSTGY</sequence>
<feature type="transmembrane region" description="Helical" evidence="2">
    <location>
        <begin position="176"/>
        <end position="195"/>
    </location>
</feature>
<feature type="region of interest" description="Disordered" evidence="1">
    <location>
        <begin position="1"/>
        <end position="111"/>
    </location>
</feature>
<evidence type="ECO:0000256" key="2">
    <source>
        <dbReference type="SAM" id="Phobius"/>
    </source>
</evidence>
<name>A0A1D3TS43_9FIRM</name>
<evidence type="ECO:0000313" key="3">
    <source>
        <dbReference type="EMBL" id="SCP96615.1"/>
    </source>
</evidence>
<keyword evidence="2" id="KW-0472">Membrane</keyword>
<feature type="compositionally biased region" description="Polar residues" evidence="1">
    <location>
        <begin position="95"/>
        <end position="111"/>
    </location>
</feature>
<keyword evidence="2" id="KW-0812">Transmembrane</keyword>
<protein>
    <submittedName>
        <fullName evidence="3">Uncharacterized protein</fullName>
    </submittedName>
</protein>
<dbReference type="OrthoDB" id="2943819at2"/>
<accession>A0A1D3TS43</accession>
<feature type="transmembrane region" description="Helical" evidence="2">
    <location>
        <begin position="142"/>
        <end position="164"/>
    </location>
</feature>
<organism evidence="3 4">
    <name type="scientific">Anaerobium acetethylicum</name>
    <dbReference type="NCBI Taxonomy" id="1619234"/>
    <lineage>
        <taxon>Bacteria</taxon>
        <taxon>Bacillati</taxon>
        <taxon>Bacillota</taxon>
        <taxon>Clostridia</taxon>
        <taxon>Lachnospirales</taxon>
        <taxon>Lachnospiraceae</taxon>
        <taxon>Anaerobium</taxon>
    </lineage>
</organism>
<dbReference type="EMBL" id="FMKA01000005">
    <property type="protein sequence ID" value="SCP96615.1"/>
    <property type="molecule type" value="Genomic_DNA"/>
</dbReference>
<dbReference type="RefSeq" id="WP_091231989.1">
    <property type="nucleotide sequence ID" value="NZ_FMKA01000005.1"/>
</dbReference>
<dbReference type="STRING" id="1619234.SAMN05421730_1005125"/>
<feature type="compositionally biased region" description="Basic and acidic residues" evidence="1">
    <location>
        <begin position="34"/>
        <end position="90"/>
    </location>
</feature>
<keyword evidence="2" id="KW-1133">Transmembrane helix</keyword>
<reference evidence="3 4" key="1">
    <citation type="submission" date="2016-09" db="EMBL/GenBank/DDBJ databases">
        <authorList>
            <person name="Capua I."/>
            <person name="De Benedictis P."/>
            <person name="Joannis T."/>
            <person name="Lombin L.H."/>
            <person name="Cattoli G."/>
        </authorList>
    </citation>
    <scope>NUCLEOTIDE SEQUENCE [LARGE SCALE GENOMIC DNA]</scope>
    <source>
        <strain evidence="3 4">GluBS11</strain>
    </source>
</reference>
<evidence type="ECO:0000313" key="4">
    <source>
        <dbReference type="Proteomes" id="UP000199315"/>
    </source>
</evidence>
<evidence type="ECO:0000256" key="1">
    <source>
        <dbReference type="SAM" id="MobiDB-lite"/>
    </source>
</evidence>
<proteinExistence type="predicted"/>
<feature type="compositionally biased region" description="Basic and acidic residues" evidence="1">
    <location>
        <begin position="8"/>
        <end position="23"/>
    </location>
</feature>
<dbReference type="AlphaFoldDB" id="A0A1D3TS43"/>
<keyword evidence="4" id="KW-1185">Reference proteome</keyword>
<gene>
    <name evidence="3" type="ORF">SAMN05421730_1005125</name>
</gene>
<dbReference type="Proteomes" id="UP000199315">
    <property type="component" value="Unassembled WGS sequence"/>
</dbReference>